<evidence type="ECO:0000313" key="2">
    <source>
        <dbReference type="EMBL" id="CAA9514806.1"/>
    </source>
</evidence>
<name>A0A6J4T6R9_9ACTN</name>
<accession>A0A6J4T6R9</accession>
<reference evidence="2" key="1">
    <citation type="submission" date="2020-02" db="EMBL/GenBank/DDBJ databases">
        <authorList>
            <person name="Meier V. D."/>
        </authorList>
    </citation>
    <scope>NUCLEOTIDE SEQUENCE</scope>
    <source>
        <strain evidence="2">AVDCRST_MAG85</strain>
    </source>
</reference>
<keyword evidence="1" id="KW-1133">Transmembrane helix</keyword>
<evidence type="ECO:0000256" key="1">
    <source>
        <dbReference type="SAM" id="Phobius"/>
    </source>
</evidence>
<dbReference type="EMBL" id="CADCVT010000276">
    <property type="protein sequence ID" value="CAA9514806.1"/>
    <property type="molecule type" value="Genomic_DNA"/>
</dbReference>
<protein>
    <recommendedName>
        <fullName evidence="3">CcmD family protein</fullName>
    </recommendedName>
</protein>
<dbReference type="AlphaFoldDB" id="A0A6J4T6R9"/>
<sequence>MNEYVAAAYLVFLALILIYVVIMAVRQTRLEKDLAEIAELVERRAVVSASEREPERVLSASEGTRP</sequence>
<organism evidence="2">
    <name type="scientific">uncultured Solirubrobacteraceae bacterium</name>
    <dbReference type="NCBI Taxonomy" id="1162706"/>
    <lineage>
        <taxon>Bacteria</taxon>
        <taxon>Bacillati</taxon>
        <taxon>Actinomycetota</taxon>
        <taxon>Thermoleophilia</taxon>
        <taxon>Solirubrobacterales</taxon>
        <taxon>Solirubrobacteraceae</taxon>
        <taxon>environmental samples</taxon>
    </lineage>
</organism>
<keyword evidence="1" id="KW-0812">Transmembrane</keyword>
<keyword evidence="1" id="KW-0472">Membrane</keyword>
<proteinExistence type="predicted"/>
<gene>
    <name evidence="2" type="ORF">AVDCRST_MAG85-2548</name>
</gene>
<feature type="transmembrane region" description="Helical" evidence="1">
    <location>
        <begin position="6"/>
        <end position="25"/>
    </location>
</feature>
<evidence type="ECO:0008006" key="3">
    <source>
        <dbReference type="Google" id="ProtNLM"/>
    </source>
</evidence>